<accession>A0A1R1PSI6</accession>
<protein>
    <submittedName>
        <fullName evidence="2">Uncharacterized protein</fullName>
    </submittedName>
</protein>
<evidence type="ECO:0000256" key="1">
    <source>
        <dbReference type="SAM" id="MobiDB-lite"/>
    </source>
</evidence>
<organism evidence="2 3">
    <name type="scientific">Zancudomyces culisetae</name>
    <name type="common">Gut fungus</name>
    <name type="synonym">Smittium culisetae</name>
    <dbReference type="NCBI Taxonomy" id="1213189"/>
    <lineage>
        <taxon>Eukaryota</taxon>
        <taxon>Fungi</taxon>
        <taxon>Fungi incertae sedis</taxon>
        <taxon>Zoopagomycota</taxon>
        <taxon>Kickxellomycotina</taxon>
        <taxon>Harpellomycetes</taxon>
        <taxon>Harpellales</taxon>
        <taxon>Legeriomycetaceae</taxon>
        <taxon>Zancudomyces</taxon>
    </lineage>
</organism>
<feature type="region of interest" description="Disordered" evidence="1">
    <location>
        <begin position="117"/>
        <end position="140"/>
    </location>
</feature>
<keyword evidence="3" id="KW-1185">Reference proteome</keyword>
<dbReference type="AlphaFoldDB" id="A0A1R1PSI6"/>
<gene>
    <name evidence="2" type="ORF">AX774_g2575</name>
</gene>
<proteinExistence type="predicted"/>
<dbReference type="Proteomes" id="UP000188320">
    <property type="component" value="Unassembled WGS sequence"/>
</dbReference>
<reference evidence="3" key="1">
    <citation type="submission" date="2017-01" db="EMBL/GenBank/DDBJ databases">
        <authorList>
            <person name="Wang Y."/>
            <person name="White M."/>
            <person name="Kvist S."/>
            <person name="Moncalvo J.-M."/>
        </authorList>
    </citation>
    <scope>NUCLEOTIDE SEQUENCE [LARGE SCALE GENOMIC DNA]</scope>
    <source>
        <strain evidence="3">COL-18-3</strain>
    </source>
</reference>
<dbReference type="EMBL" id="LSSK01000289">
    <property type="protein sequence ID" value="OMH83911.1"/>
    <property type="molecule type" value="Genomic_DNA"/>
</dbReference>
<evidence type="ECO:0000313" key="2">
    <source>
        <dbReference type="EMBL" id="OMH83911.1"/>
    </source>
</evidence>
<sequence length="165" mass="19468">MILIFVQVDEKKTDTYELDDEEEEQEEEYIKNDMQNEEEYKEKYKERFFTWAEWSGKGMVMSSKGLRKIWELLEQRESNAIDGIKQDGLLRKLGKILEQTCYESGESMGLRRMVLQETQKRQNKKQSGRRIGKGNSEGDIRVEYQTGSKISLQHIHRDYTGNDGV</sequence>
<feature type="compositionally biased region" description="Basic residues" evidence="1">
    <location>
        <begin position="121"/>
        <end position="132"/>
    </location>
</feature>
<name>A0A1R1PSI6_ZANCU</name>
<evidence type="ECO:0000313" key="3">
    <source>
        <dbReference type="Proteomes" id="UP000188320"/>
    </source>
</evidence>
<comment type="caution">
    <text evidence="2">The sequence shown here is derived from an EMBL/GenBank/DDBJ whole genome shotgun (WGS) entry which is preliminary data.</text>
</comment>